<evidence type="ECO:0000256" key="13">
    <source>
        <dbReference type="ARBA" id="ARBA00047685"/>
    </source>
</evidence>
<comment type="pathway">
    <text evidence="10">Amino-acid biosynthesis.</text>
</comment>
<evidence type="ECO:0000256" key="6">
    <source>
        <dbReference type="ARBA" id="ARBA00022741"/>
    </source>
</evidence>
<dbReference type="PROSITE" id="PS00198">
    <property type="entry name" value="4FE4S_FER_1"/>
    <property type="match status" value="1"/>
</dbReference>
<comment type="catalytic activity">
    <reaction evidence="13">
        <text>5,6-dihydrothymine + NAD(+) = thymine + NADH + H(+)</text>
        <dbReference type="Rhea" id="RHEA:28791"/>
        <dbReference type="ChEBI" id="CHEBI:15378"/>
        <dbReference type="ChEBI" id="CHEBI:17821"/>
        <dbReference type="ChEBI" id="CHEBI:27468"/>
        <dbReference type="ChEBI" id="CHEBI:57540"/>
        <dbReference type="ChEBI" id="CHEBI:57945"/>
        <dbReference type="EC" id="1.3.1.1"/>
    </reaction>
</comment>
<evidence type="ECO:0000256" key="10">
    <source>
        <dbReference type="ARBA" id="ARBA00029440"/>
    </source>
</evidence>
<evidence type="ECO:0000256" key="3">
    <source>
        <dbReference type="ARBA" id="ARBA00022630"/>
    </source>
</evidence>
<sequence>MAAKLRFLNPLEESSRCMMCHDAPCTAACGGKSDPAAFIRNVRFGMGEEALSAMAACTSCTEKRCERACIHYDFPIRISQIRAAVTPSAVSTRSPLKPDLSIDFCGIPCENPFFLSSSIVAGNYEMCARALDRGWGGIVYKTIGMGTIRELSPRFDVLNKERTSFVGFRNLEQISDRPLKDNLADLKRLKENYPSKVIVASIMGENEDEWTSLAADCEKAGVDIIECNFSCPHMSANGLGSDVGQNPDLVAAFTAAVRRGTRLPILAKMTPNLGSMVPPAKAALQNGADGIAAINTVKSFTGFNHQTLKALLDVTGKSAVSGYSGKAIKPIALRFISELKTYPSTAAAPLSGMGGIENWQDALDFLLMGCGNLQITTAVMQYGYRIIDPLKAGLAAFMNRNGFKKVSEIVGRGIGVFAPAGELDRETTVRPKIDGERCVSCGRCFVSCNDGGHQAVLWDTKKRMPKIDTSKCVGCHLCLYVCPSSAISAGERVQKVTDKV</sequence>
<dbReference type="Pfam" id="PF14697">
    <property type="entry name" value="Fer4_21"/>
    <property type="match status" value="1"/>
</dbReference>
<keyword evidence="20" id="KW-1185">Reference proteome</keyword>
<evidence type="ECO:0000256" key="14">
    <source>
        <dbReference type="ARBA" id="ARBA00048792"/>
    </source>
</evidence>
<dbReference type="SUPFAM" id="SSF51395">
    <property type="entry name" value="FMN-linked oxidoreductases"/>
    <property type="match status" value="1"/>
</dbReference>
<dbReference type="GO" id="GO:0005737">
    <property type="term" value="C:cytoplasm"/>
    <property type="evidence" value="ECO:0007669"/>
    <property type="project" value="InterPro"/>
</dbReference>
<dbReference type="NCBIfam" id="NF006183">
    <property type="entry name" value="PRK08318.1"/>
    <property type="match status" value="1"/>
</dbReference>
<accession>F5YM79</accession>
<evidence type="ECO:0000256" key="9">
    <source>
        <dbReference type="ARBA" id="ARBA00023014"/>
    </source>
</evidence>
<dbReference type="eggNOG" id="COG0493">
    <property type="taxonomic scope" value="Bacteria"/>
</dbReference>
<feature type="domain" description="4Fe-4S ferredoxin-type" evidence="18">
    <location>
        <begin position="429"/>
        <end position="459"/>
    </location>
</feature>
<keyword evidence="6" id="KW-0547">Nucleotide-binding</keyword>
<dbReference type="GO" id="GO:0051536">
    <property type="term" value="F:iron-sulfur cluster binding"/>
    <property type="evidence" value="ECO:0007669"/>
    <property type="project" value="UniProtKB-KW"/>
</dbReference>
<dbReference type="Proteomes" id="UP000009223">
    <property type="component" value="Chromosome"/>
</dbReference>
<keyword evidence="8" id="KW-0408">Iron</keyword>
<dbReference type="KEGG" id="tpi:TREPR_0425"/>
<dbReference type="Gene3D" id="3.30.70.20">
    <property type="match status" value="1"/>
</dbReference>
<gene>
    <name evidence="19" type="ordered locus">TREPR_0425</name>
</gene>
<dbReference type="InterPro" id="IPR017896">
    <property type="entry name" value="4Fe4S_Fe-S-bd"/>
</dbReference>
<dbReference type="PANTHER" id="PTHR43073:SF2">
    <property type="entry name" value="DIHYDROPYRIMIDINE DEHYDROGENASE [NADP(+)]"/>
    <property type="match status" value="1"/>
</dbReference>
<dbReference type="SUPFAM" id="SSF46548">
    <property type="entry name" value="alpha-helical ferredoxin"/>
    <property type="match status" value="1"/>
</dbReference>
<dbReference type="OrthoDB" id="9796486at2"/>
<evidence type="ECO:0000256" key="15">
    <source>
        <dbReference type="ARBA" id="ARBA00049578"/>
    </source>
</evidence>
<keyword evidence="4" id="KW-0288">FMN</keyword>
<evidence type="ECO:0000313" key="19">
    <source>
        <dbReference type="EMBL" id="AEF85842.1"/>
    </source>
</evidence>
<evidence type="ECO:0000256" key="11">
    <source>
        <dbReference type="ARBA" id="ARBA00030119"/>
    </source>
</evidence>
<dbReference type="FunFam" id="3.20.20.70:FF:000027">
    <property type="entry name" value="Dihydropyrimidine dehydrogenase [NADP(+)]"/>
    <property type="match status" value="1"/>
</dbReference>
<dbReference type="eggNOG" id="COG0167">
    <property type="taxonomic scope" value="Bacteria"/>
</dbReference>
<dbReference type="GO" id="GO:0004159">
    <property type="term" value="F:dihydropyrimidine dehydrogenase (NAD+) activity"/>
    <property type="evidence" value="ECO:0007669"/>
    <property type="project" value="UniProtKB-EC"/>
</dbReference>
<evidence type="ECO:0000256" key="4">
    <source>
        <dbReference type="ARBA" id="ARBA00022643"/>
    </source>
</evidence>
<protein>
    <recommendedName>
        <fullName evidence="17">dihydrouracil dehydrogenase (NAD(+))</fullName>
        <ecNumber evidence="17">1.3.1.1</ecNumber>
    </recommendedName>
    <alternativeName>
        <fullName evidence="12">Dihydrothymine dehydrogenase</fullName>
    </alternativeName>
    <alternativeName>
        <fullName evidence="11">Dihydrouracil dehydrogenase</fullName>
    </alternativeName>
</protein>
<evidence type="ECO:0000256" key="1">
    <source>
        <dbReference type="ARBA" id="ARBA00001917"/>
    </source>
</evidence>
<evidence type="ECO:0000256" key="17">
    <source>
        <dbReference type="ARBA" id="ARBA00049728"/>
    </source>
</evidence>
<keyword evidence="5" id="KW-0479">Metal-binding</keyword>
<keyword evidence="3" id="KW-0285">Flavoprotein</keyword>
<evidence type="ECO:0000256" key="5">
    <source>
        <dbReference type="ARBA" id="ARBA00022723"/>
    </source>
</evidence>
<comment type="similarity">
    <text evidence="2">Belongs to the dihydropyrimidine dehydrogenase family.</text>
</comment>
<dbReference type="InterPro" id="IPR017900">
    <property type="entry name" value="4Fe4S_Fe_S_CS"/>
</dbReference>
<evidence type="ECO:0000256" key="2">
    <source>
        <dbReference type="ARBA" id="ARBA00010804"/>
    </source>
</evidence>
<comment type="cofactor">
    <cofactor evidence="1">
        <name>FMN</name>
        <dbReference type="ChEBI" id="CHEBI:58210"/>
    </cofactor>
</comment>
<keyword evidence="7" id="KW-0560">Oxidoreductase</keyword>
<evidence type="ECO:0000313" key="20">
    <source>
        <dbReference type="Proteomes" id="UP000009223"/>
    </source>
</evidence>
<organism evidence="19 20">
    <name type="scientific">Treponema primitia (strain ATCC BAA-887 / DSM 12427 / ZAS-2)</name>
    <dbReference type="NCBI Taxonomy" id="545694"/>
    <lineage>
        <taxon>Bacteria</taxon>
        <taxon>Pseudomonadati</taxon>
        <taxon>Spirochaetota</taxon>
        <taxon>Spirochaetia</taxon>
        <taxon>Spirochaetales</taxon>
        <taxon>Treponemataceae</taxon>
        <taxon>Treponema</taxon>
    </lineage>
</organism>
<name>F5YM79_TREPZ</name>
<dbReference type="GO" id="GO:0046872">
    <property type="term" value="F:metal ion binding"/>
    <property type="evidence" value="ECO:0007669"/>
    <property type="project" value="UniProtKB-KW"/>
</dbReference>
<proteinExistence type="inferred from homology"/>
<dbReference type="SUPFAM" id="SSF54862">
    <property type="entry name" value="4Fe-4S ferredoxins"/>
    <property type="match status" value="1"/>
</dbReference>
<dbReference type="Gene3D" id="1.10.1060.10">
    <property type="entry name" value="Alpha-helical ferredoxin"/>
    <property type="match status" value="1"/>
</dbReference>
<evidence type="ECO:0000256" key="8">
    <source>
        <dbReference type="ARBA" id="ARBA00023004"/>
    </source>
</evidence>
<reference evidence="19 20" key="2">
    <citation type="journal article" date="2011" name="ISME J.">
        <title>RNA-seq reveals cooperative metabolic interactions between two termite-gut spirochete species in co-culture.</title>
        <authorList>
            <person name="Rosenthal A.Z."/>
            <person name="Matson E.G."/>
            <person name="Eldar A."/>
            <person name="Leadbetter J.R."/>
        </authorList>
    </citation>
    <scope>NUCLEOTIDE SEQUENCE [LARGE SCALE GENOMIC DNA]</scope>
    <source>
        <strain evidence="20">ATCC BAA-887 / DSM 12427 / ZAS-2</strain>
    </source>
</reference>
<dbReference type="InterPro" id="IPR005720">
    <property type="entry name" value="Dihydroorotate_DH_cat"/>
</dbReference>
<dbReference type="STRING" id="545694.TREPR_0425"/>
<reference evidence="20" key="1">
    <citation type="submission" date="2009-12" db="EMBL/GenBank/DDBJ databases">
        <title>Complete sequence of Treponema primitia strain ZAS-2.</title>
        <authorList>
            <person name="Tetu S.G."/>
            <person name="Matson E."/>
            <person name="Ren Q."/>
            <person name="Seshadri R."/>
            <person name="Elbourne L."/>
            <person name="Hassan K.A."/>
            <person name="Durkin A."/>
            <person name="Radune D."/>
            <person name="Mohamoud Y."/>
            <person name="Shay R."/>
            <person name="Jin S."/>
            <person name="Zhang X."/>
            <person name="Lucey K."/>
            <person name="Ballor N.R."/>
            <person name="Ottesen E."/>
            <person name="Rosenthal R."/>
            <person name="Allen A."/>
            <person name="Leadbetter J.R."/>
            <person name="Paulsen I.T."/>
        </authorList>
    </citation>
    <scope>NUCLEOTIDE SEQUENCE [LARGE SCALE GENOMIC DNA]</scope>
    <source>
        <strain evidence="20">ATCC BAA-887 / DSM 12427 / ZAS-2</strain>
    </source>
</reference>
<comment type="subunit">
    <text evidence="16">Heterotetramer of 2 PreA and 2 PreT subunits.</text>
</comment>
<dbReference type="InterPro" id="IPR009051">
    <property type="entry name" value="Helical_ferredxn"/>
</dbReference>
<dbReference type="eggNOG" id="COG1146">
    <property type="taxonomic scope" value="Bacteria"/>
</dbReference>
<evidence type="ECO:0000256" key="16">
    <source>
        <dbReference type="ARBA" id="ARBA00049714"/>
    </source>
</evidence>
<dbReference type="EMBL" id="CP001843">
    <property type="protein sequence ID" value="AEF85842.1"/>
    <property type="molecule type" value="Genomic_DNA"/>
</dbReference>
<dbReference type="HOGENOM" id="CLU_042042_4_2_12"/>
<dbReference type="Gene3D" id="3.20.20.70">
    <property type="entry name" value="Aldolase class I"/>
    <property type="match status" value="1"/>
</dbReference>
<dbReference type="PROSITE" id="PS51379">
    <property type="entry name" value="4FE4S_FER_2"/>
    <property type="match status" value="2"/>
</dbReference>
<comment type="function">
    <text evidence="15">Involved in pyrimidine base degradation. Catalyzes physiologically the reduction of uracil to 5,6-dihydrouracil (DHU) by using NADH as a specific cosubstrate. It also catalyzes the reverse reaction and the reduction of thymine to 5,6-dihydrothymine (DHT).</text>
</comment>
<dbReference type="InterPro" id="IPR013785">
    <property type="entry name" value="Aldolase_TIM"/>
</dbReference>
<evidence type="ECO:0000259" key="18">
    <source>
        <dbReference type="PROSITE" id="PS51379"/>
    </source>
</evidence>
<dbReference type="GO" id="GO:0000166">
    <property type="term" value="F:nucleotide binding"/>
    <property type="evidence" value="ECO:0007669"/>
    <property type="project" value="UniProtKB-KW"/>
</dbReference>
<feature type="domain" description="4Fe-4S ferredoxin-type" evidence="18">
    <location>
        <begin position="463"/>
        <end position="492"/>
    </location>
</feature>
<dbReference type="RefSeq" id="WP_015709588.1">
    <property type="nucleotide sequence ID" value="NC_015578.1"/>
</dbReference>
<dbReference type="PANTHER" id="PTHR43073">
    <property type="entry name" value="DIHYDROPYRIMIDINE DEHYDROGENASE [NADP(+)]"/>
    <property type="match status" value="1"/>
</dbReference>
<keyword evidence="9" id="KW-0411">Iron-sulfur</keyword>
<evidence type="ECO:0000256" key="12">
    <source>
        <dbReference type="ARBA" id="ARBA00032722"/>
    </source>
</evidence>
<dbReference type="Pfam" id="PF01180">
    <property type="entry name" value="DHO_dh"/>
    <property type="match status" value="1"/>
</dbReference>
<dbReference type="AlphaFoldDB" id="F5YM79"/>
<comment type="catalytic activity">
    <reaction evidence="14">
        <text>5,6-dihydrouracil + NAD(+) = uracil + NADH + H(+)</text>
        <dbReference type="Rhea" id="RHEA:20189"/>
        <dbReference type="ChEBI" id="CHEBI:15378"/>
        <dbReference type="ChEBI" id="CHEBI:15901"/>
        <dbReference type="ChEBI" id="CHEBI:17568"/>
        <dbReference type="ChEBI" id="CHEBI:57540"/>
        <dbReference type="ChEBI" id="CHEBI:57945"/>
        <dbReference type="EC" id="1.3.1.1"/>
    </reaction>
</comment>
<dbReference type="EC" id="1.3.1.1" evidence="17"/>
<evidence type="ECO:0000256" key="7">
    <source>
        <dbReference type="ARBA" id="ARBA00023002"/>
    </source>
</evidence>